<dbReference type="InterPro" id="IPR000073">
    <property type="entry name" value="AB_hydrolase_1"/>
</dbReference>
<evidence type="ECO:0000256" key="3">
    <source>
        <dbReference type="ARBA" id="ARBA00022801"/>
    </source>
</evidence>
<comment type="similarity">
    <text evidence="1">Belongs to the peptidase S33 family.</text>
</comment>
<dbReference type="InterPro" id="IPR029058">
    <property type="entry name" value="AB_hydrolase_fold"/>
</dbReference>
<feature type="signal peptide" evidence="4">
    <location>
        <begin position="1"/>
        <end position="30"/>
    </location>
</feature>
<evidence type="ECO:0000256" key="4">
    <source>
        <dbReference type="SAM" id="SignalP"/>
    </source>
</evidence>
<keyword evidence="8" id="KW-1185">Reference proteome</keyword>
<feature type="domain" description="AB hydrolase-1" evidence="5">
    <location>
        <begin position="88"/>
        <end position="227"/>
    </location>
</feature>
<dbReference type="GO" id="GO:0016787">
    <property type="term" value="F:hydrolase activity"/>
    <property type="evidence" value="ECO:0007669"/>
    <property type="project" value="UniProtKB-KW"/>
</dbReference>
<dbReference type="Pfam" id="PF00561">
    <property type="entry name" value="Abhydrolase_1"/>
    <property type="match status" value="1"/>
</dbReference>
<name>A0A239CPS0_9ACTN</name>
<feature type="chain" id="PRO_5013371539" evidence="4">
    <location>
        <begin position="31"/>
        <end position="500"/>
    </location>
</feature>
<dbReference type="InterPro" id="IPR051601">
    <property type="entry name" value="Serine_prot/Carboxylest_S33"/>
</dbReference>
<proteinExistence type="inferred from homology"/>
<dbReference type="Gene3D" id="3.40.50.1820">
    <property type="entry name" value="alpha/beta hydrolase"/>
    <property type="match status" value="2"/>
</dbReference>
<dbReference type="EMBL" id="FZNP01000013">
    <property type="protein sequence ID" value="SNS21383.1"/>
    <property type="molecule type" value="Genomic_DNA"/>
</dbReference>
<dbReference type="Proteomes" id="UP000198420">
    <property type="component" value="Unassembled WGS sequence"/>
</dbReference>
<organism evidence="7 8">
    <name type="scientific">Actinomadura mexicana</name>
    <dbReference type="NCBI Taxonomy" id="134959"/>
    <lineage>
        <taxon>Bacteria</taxon>
        <taxon>Bacillati</taxon>
        <taxon>Actinomycetota</taxon>
        <taxon>Actinomycetes</taxon>
        <taxon>Streptosporangiales</taxon>
        <taxon>Thermomonosporaceae</taxon>
        <taxon>Actinomadura</taxon>
    </lineage>
</organism>
<evidence type="ECO:0000313" key="7">
    <source>
        <dbReference type="EMBL" id="SNS21383.1"/>
    </source>
</evidence>
<dbReference type="PANTHER" id="PTHR43248:SF29">
    <property type="entry name" value="TRIPEPTIDYL AMINOPEPTIDASE"/>
    <property type="match status" value="1"/>
</dbReference>
<feature type="domain" description="Peptidase S33 tripeptidyl aminopeptidase-like C-terminal" evidence="6">
    <location>
        <begin position="397"/>
        <end position="489"/>
    </location>
</feature>
<evidence type="ECO:0000259" key="5">
    <source>
        <dbReference type="Pfam" id="PF00561"/>
    </source>
</evidence>
<accession>A0A239CPS0</accession>
<dbReference type="RefSeq" id="WP_179279057.1">
    <property type="nucleotide sequence ID" value="NZ_FZNP01000013.1"/>
</dbReference>
<sequence>MQLISRTVGLLAAALAVVAAGGMAAGPAGAGTPRPAPQNEAGCVPVSRAVCGTVRVPLVRARPELGSTNVAYTLIGHRDTSRPARGTVTINPGGPGNSAIASASQYARMFRGLLEDHDLLLVDPRGVNRSDPVTCGALGSLPATRDDFVRAIGECGRTLGARARGYTSAETADDIDAVRAELRIGRLDLFGESYGTYLMTVYAQRHPGRVRSVVLSSAYPLDFDMWARPNAGAARRALRLMCRRSAGACDADQVLRDVARLAQRLRARPIPYTLDGRRLLLDDTALAAIIYNSAKSAPSAIGDLPAMVRDALHGDDTALVDAARQAAPLSGSALRRDEQQPFNPELAAAVMCNDYPTLWKRRAPVATRLRQFSAGRAALSERTYWPFGKTAWTSMSYDQGNACIRWPDRHGPVQPTGGPFPDVPVLVVSGDLDANTPTAMGRQAARQFRRATVVEVPNVGHVAEQEPSGCVAAIQTGFIRDLQVRDTSCLAEIPPAPVRP</sequence>
<keyword evidence="3 7" id="KW-0378">Hydrolase</keyword>
<evidence type="ECO:0000313" key="8">
    <source>
        <dbReference type="Proteomes" id="UP000198420"/>
    </source>
</evidence>
<keyword evidence="2 4" id="KW-0732">Signal</keyword>
<dbReference type="Pfam" id="PF08386">
    <property type="entry name" value="Abhydrolase_4"/>
    <property type="match status" value="1"/>
</dbReference>
<gene>
    <name evidence="7" type="ORF">SAMN06265355_11313</name>
</gene>
<dbReference type="InterPro" id="IPR013595">
    <property type="entry name" value="Pept_S33_TAP-like_C"/>
</dbReference>
<protein>
    <submittedName>
        <fullName evidence="7">Alpha/beta hydrolase fold</fullName>
    </submittedName>
</protein>
<evidence type="ECO:0000256" key="2">
    <source>
        <dbReference type="ARBA" id="ARBA00022729"/>
    </source>
</evidence>
<evidence type="ECO:0000259" key="6">
    <source>
        <dbReference type="Pfam" id="PF08386"/>
    </source>
</evidence>
<dbReference type="AlphaFoldDB" id="A0A239CPS0"/>
<dbReference type="PANTHER" id="PTHR43248">
    <property type="entry name" value="2-SUCCINYL-6-HYDROXY-2,4-CYCLOHEXADIENE-1-CARBOXYLATE SYNTHASE"/>
    <property type="match status" value="1"/>
</dbReference>
<dbReference type="SUPFAM" id="SSF53474">
    <property type="entry name" value="alpha/beta-Hydrolases"/>
    <property type="match status" value="1"/>
</dbReference>
<reference evidence="8" key="1">
    <citation type="submission" date="2017-06" db="EMBL/GenBank/DDBJ databases">
        <authorList>
            <person name="Varghese N."/>
            <person name="Submissions S."/>
        </authorList>
    </citation>
    <scope>NUCLEOTIDE SEQUENCE [LARGE SCALE GENOMIC DNA]</scope>
    <source>
        <strain evidence="8">DSM 44485</strain>
    </source>
</reference>
<evidence type="ECO:0000256" key="1">
    <source>
        <dbReference type="ARBA" id="ARBA00010088"/>
    </source>
</evidence>